<feature type="compositionally biased region" description="Basic and acidic residues" evidence="8">
    <location>
        <begin position="1963"/>
        <end position="1980"/>
    </location>
</feature>
<organism evidence="11 12">
    <name type="scientific">Pseudozyma flocculosa PF-1</name>
    <dbReference type="NCBI Taxonomy" id="1277687"/>
    <lineage>
        <taxon>Eukaryota</taxon>
        <taxon>Fungi</taxon>
        <taxon>Dikarya</taxon>
        <taxon>Basidiomycota</taxon>
        <taxon>Ustilaginomycotina</taxon>
        <taxon>Ustilaginomycetes</taxon>
        <taxon>Ustilaginales</taxon>
        <taxon>Ustilaginaceae</taxon>
        <taxon>Pseudozyma</taxon>
    </lineage>
</organism>
<dbReference type="GO" id="GO:0070973">
    <property type="term" value="P:protein localization to endoplasmic reticulum exit site"/>
    <property type="evidence" value="ECO:0007669"/>
    <property type="project" value="TreeGrafter"/>
</dbReference>
<feature type="compositionally biased region" description="Basic and acidic residues" evidence="8">
    <location>
        <begin position="898"/>
        <end position="912"/>
    </location>
</feature>
<keyword evidence="4 7" id="KW-0256">Endoplasmic reticulum</keyword>
<feature type="compositionally biased region" description="Low complexity" evidence="8">
    <location>
        <begin position="126"/>
        <end position="138"/>
    </location>
</feature>
<feature type="compositionally biased region" description="Low complexity" evidence="8">
    <location>
        <begin position="62"/>
        <end position="71"/>
    </location>
</feature>
<feature type="compositionally biased region" description="Low complexity" evidence="8">
    <location>
        <begin position="776"/>
        <end position="785"/>
    </location>
</feature>
<evidence type="ECO:0000313" key="12">
    <source>
        <dbReference type="Proteomes" id="UP000053664"/>
    </source>
</evidence>
<evidence type="ECO:0000256" key="7">
    <source>
        <dbReference type="RuleBase" id="RU364101"/>
    </source>
</evidence>
<keyword evidence="3 7" id="KW-0813">Transport</keyword>
<dbReference type="InterPro" id="IPR024298">
    <property type="entry name" value="Sec16_Sec23-bd"/>
</dbReference>
<feature type="compositionally biased region" description="Gly residues" evidence="8">
    <location>
        <begin position="1648"/>
        <end position="1665"/>
    </location>
</feature>
<feature type="domain" description="Sec16 Sec23-binding" evidence="9">
    <location>
        <begin position="1310"/>
        <end position="1632"/>
    </location>
</feature>
<keyword evidence="7" id="KW-0072">Autophagy</keyword>
<feature type="compositionally biased region" description="Polar residues" evidence="8">
    <location>
        <begin position="459"/>
        <end position="469"/>
    </location>
</feature>
<evidence type="ECO:0000256" key="2">
    <source>
        <dbReference type="ARBA" id="ARBA00005927"/>
    </source>
</evidence>
<comment type="function">
    <text evidence="6 7">Involved in the initiation of assembly of the COPII coat required for the formation of transport vesicles from the endoplasmic reticulum (ER) and the selection of cargo molecules. Also involved in autophagy.</text>
</comment>
<dbReference type="Gene3D" id="1.25.40.1030">
    <property type="match status" value="1"/>
</dbReference>
<dbReference type="EMBL" id="KE361634">
    <property type="protein sequence ID" value="EPQ28504.1"/>
    <property type="molecule type" value="Genomic_DNA"/>
</dbReference>
<name>A0A061H7V3_9BASI</name>
<feature type="compositionally biased region" description="Basic residues" evidence="8">
    <location>
        <begin position="1714"/>
        <end position="1723"/>
    </location>
</feature>
<feature type="compositionally biased region" description="Polar residues" evidence="8">
    <location>
        <begin position="1895"/>
        <end position="1915"/>
    </location>
</feature>
<reference evidence="11 12" key="1">
    <citation type="journal article" date="2013" name="Plant Cell">
        <title>The transition from a phytopathogenic smut ancestor to an anamorphic biocontrol agent deciphered by comparative whole-genome analysis.</title>
        <authorList>
            <person name="Lefebvre F."/>
            <person name="Joly D.L."/>
            <person name="Labbe C."/>
            <person name="Teichmann B."/>
            <person name="Linning R."/>
            <person name="Belzile F."/>
            <person name="Bakkeren G."/>
            <person name="Belanger R.R."/>
        </authorList>
    </citation>
    <scope>NUCLEOTIDE SEQUENCE [LARGE SCALE GENOMIC DNA]</scope>
    <source>
        <strain evidence="11 12">PF-1</strain>
    </source>
</reference>
<evidence type="ECO:0000313" key="11">
    <source>
        <dbReference type="EMBL" id="EPQ28504.1"/>
    </source>
</evidence>
<feature type="region of interest" description="Disordered" evidence="8">
    <location>
        <begin position="1633"/>
        <end position="1673"/>
    </location>
</feature>
<dbReference type="Proteomes" id="UP000053664">
    <property type="component" value="Unassembled WGS sequence"/>
</dbReference>
<feature type="region of interest" description="Disordered" evidence="8">
    <location>
        <begin position="705"/>
        <end position="761"/>
    </location>
</feature>
<feature type="compositionally biased region" description="Polar residues" evidence="8">
    <location>
        <begin position="162"/>
        <end position="179"/>
    </location>
</feature>
<dbReference type="GO" id="GO:0012507">
    <property type="term" value="C:ER to Golgi transport vesicle membrane"/>
    <property type="evidence" value="ECO:0007669"/>
    <property type="project" value="TreeGrafter"/>
</dbReference>
<dbReference type="PANTHER" id="PTHR13402">
    <property type="entry name" value="RGPR-RELATED"/>
    <property type="match status" value="1"/>
</dbReference>
<feature type="compositionally biased region" description="Pro residues" evidence="8">
    <location>
        <begin position="2150"/>
        <end position="2159"/>
    </location>
</feature>
<protein>
    <recommendedName>
        <fullName evidence="7">Protein transport protein sec16</fullName>
    </recommendedName>
</protein>
<feature type="compositionally biased region" description="Polar residues" evidence="8">
    <location>
        <begin position="1783"/>
        <end position="1798"/>
    </location>
</feature>
<feature type="region of interest" description="Disordered" evidence="8">
    <location>
        <begin position="2030"/>
        <end position="2178"/>
    </location>
</feature>
<keyword evidence="5 7" id="KW-0931">ER-Golgi transport</keyword>
<accession>A0A061H7V3</accession>
<dbReference type="PANTHER" id="PTHR13402:SF6">
    <property type="entry name" value="SECRETORY 16, ISOFORM I"/>
    <property type="match status" value="1"/>
</dbReference>
<feature type="region of interest" description="Disordered" evidence="8">
    <location>
        <begin position="301"/>
        <end position="326"/>
    </location>
</feature>
<feature type="compositionally biased region" description="Low complexity" evidence="8">
    <location>
        <begin position="218"/>
        <end position="288"/>
    </location>
</feature>
<dbReference type="GO" id="GO:0015031">
    <property type="term" value="P:protein transport"/>
    <property type="evidence" value="ECO:0007669"/>
    <property type="project" value="UniProtKB-KW"/>
</dbReference>
<feature type="region of interest" description="Disordered" evidence="8">
    <location>
        <begin position="429"/>
        <end position="448"/>
    </location>
</feature>
<feature type="compositionally biased region" description="Low complexity" evidence="8">
    <location>
        <begin position="811"/>
        <end position="832"/>
    </location>
</feature>
<feature type="compositionally biased region" description="Pro residues" evidence="8">
    <location>
        <begin position="492"/>
        <end position="507"/>
    </location>
</feature>
<dbReference type="GO" id="GO:0005789">
    <property type="term" value="C:endoplasmic reticulum membrane"/>
    <property type="evidence" value="ECO:0007669"/>
    <property type="project" value="UniProtKB-SubCell"/>
</dbReference>
<evidence type="ECO:0000259" key="9">
    <source>
        <dbReference type="Pfam" id="PF12931"/>
    </source>
</evidence>
<feature type="compositionally biased region" description="Polar residues" evidence="8">
    <location>
        <begin position="1805"/>
        <end position="1814"/>
    </location>
</feature>
<dbReference type="GO" id="GO:0006914">
    <property type="term" value="P:autophagy"/>
    <property type="evidence" value="ECO:0007669"/>
    <property type="project" value="UniProtKB-KW"/>
</dbReference>
<feature type="region of interest" description="Disordered" evidence="8">
    <location>
        <begin position="1"/>
        <end position="288"/>
    </location>
</feature>
<evidence type="ECO:0000259" key="10">
    <source>
        <dbReference type="Pfam" id="PF12932"/>
    </source>
</evidence>
<dbReference type="CDD" id="cd09233">
    <property type="entry name" value="ACE1-Sec16-like"/>
    <property type="match status" value="1"/>
</dbReference>
<dbReference type="GeneID" id="19317915"/>
<feature type="region of interest" description="Disordered" evidence="8">
    <location>
        <begin position="1714"/>
        <end position="1992"/>
    </location>
</feature>
<dbReference type="KEGG" id="pfp:PFL1_03807"/>
<feature type="region of interest" description="Disordered" evidence="8">
    <location>
        <begin position="776"/>
        <end position="1022"/>
    </location>
</feature>
<dbReference type="OrthoDB" id="8918678at2759"/>
<dbReference type="GO" id="GO:0070971">
    <property type="term" value="C:endoplasmic reticulum exit site"/>
    <property type="evidence" value="ECO:0007669"/>
    <property type="project" value="TreeGrafter"/>
</dbReference>
<feature type="compositionally biased region" description="Basic and acidic residues" evidence="8">
    <location>
        <begin position="302"/>
        <end position="318"/>
    </location>
</feature>
<comment type="similarity">
    <text evidence="2 7">Belongs to the SEC16 family.</text>
</comment>
<sequence>MADLFSSDASPAPPQEQDESGSLAVSQTTPRRGGHGPQPSVGNAASLFGGSGDDPFASITSPATPKKAPTPLVSLAEEAAEGDPADAAASLFGGSADGAPTSDDLFGAAASPADGSQTDNGRLGVPSLTTPASSGSSGPPSPSKLFTSTSGYDDDWLGGTKVDTTQAPVTLDASITANDPQVADDGVEGQAGYGQHDQYGAQADGYGEQAGQGYAEHGYYGDQSYDAQQQQQYGDQSYAYDYSQPQQQQQYDGQYDYAPQQYDQQQQQHYQYDQQQYDYGAQGAAATYDQTQQLPYGQEYAGQHDQHQQHDYQAHDAQHAGYGGYDASAYGQSGEAAYDPQQANYASYDSAMSRASYDGAAYDSTGTDGYGYAPQQSSGQAADNQGYWQEQAQLNDGYRAEATAVAADYGSSYSADQTNQGAYDYSHTNATAIAPPPPTAATLARVPSPYDPVPAPSVPASTMPNSQARAASPYEPATPVSPAMGAGTLSSVPPPPVAGPPRGPPRGPARRSPKPASPVSAPAIEPVAAAPEDATAAVPAASDGDGYSWGMDEAQHGGEDGGIDVQQQNAGADAAWEGGEAPSAFGQQAYGWVNQLEDAAATPPAVEDGPAPPMLTVTDEDATASVVYHPDGVENHFGEDADAQLQAQEPMQLQDPELVDQAVDALQELDLNGQEHIDEGLEESVAAGGIAGEEAELARHGEAEMVAPPEGGETQDSSSYGGAYEAEDDQAATGNAEDGQYAPQKDGPAQGSQPAGPGQAYGLDTEQVAQDAAADPYAPRAAGHASNDPYSPAGVTDGTYGGYQQSQWGDQGSSEPEQSQQPQQQPGQPGQPDNGFAAYGQSPYDPYAPSHGGFTSDYNASHHQPNGYGSHPSADDTYGSYAPYGGSADPYAPSHDGQQQHERQLSDSRPYDNEDDADDARTPHATTGRPPWSDASSPAVEAYASPYGAPASQGLKRAGTVTQRSIDATGGGGDGYRAPYDSADSYAAPHGRADHGAADRQPSTPGAGGNGESGNYFDGGAHYASPSHSSGFAGGVGAAPASPYDPGKAARSYASEASYPSSISGSGVDMQEQMRNAKIPIVSFGFGGQLVMYFPTASSSDQTGASDGGYGGYGYMGGSGAPTSVTIQPLSAVIPSSSYATAFDPLHFPGPAFEGASATALSRATGGANAGAKAKKAALIKHLDEKIGEVEAGIGYLRRRPSFSASGDVDHEASLASRGTNSQLECQRAEDKVALLKLLRLILVHDAQTTNNPAFDAAVRELLTGEKADDSSGGSARFAPASPFGAAAPSASSGETLRTYELKRGFLETLQSMLLRGERREAVALAVEQKMWAHAMTIASCVDKDCWRTVVADFIEDELGAGVGLSASSGQTSADLQTLKVAYNVFSGQDPVSVFDLFRPKKQMLLDASQPSDAVSPGSGAAAPTSLPDWKGSVAIVLSNKSINDSAALTAIGDGLAVHGLVEAAHFCYALAPATSPFGGVDVSAVRMTLLGCQSPKVSAHYLQDLDGIILTEILEFAQSLMPITKGQDAYAGIPHLQAYRLVHAYRLAELGDVQRAQKYCEAIAGALKLSKNSPYLHGTLLSQLKELSDRLVGAPQVNGSGNWMTRKMQRPTLDGVWGALEGRFTKFIAGEENEATASPSRSKSLGPGVGASGGAGGSGNGDGPVGPFSHYTAITPDAAAGGMSRQQSFVDLNAPPSMPQSRAGSAMDFHHNRRAASPKHRASSAMAVRHSPRDPYHAWPQPLSQMPSGDRDQPSAGHAFEASRNGHVLQTSEYSSYEPRDSFQSSRPSDQDGWQGSDSRRQSVDTYDQGSQQDRFDDRSESYRGYSAYKEQDAGEGYGAAHDDVPYYGYQPHGAQQPQFVSNVDGPSLESAEDGGFVSPMDALAGAGAGAGRNSRTPQPQSQPDYSQNRSSNAYHEEDDEDDDLGLGNSSSKKKQAHSSEGDSRGGHGAASSYEPAPAAAKEADADQDKKESNEDKPGLKPSASSSWLGRLWGRSSSTTLAEQAKAKKAHLGEETAFYYDKELKRWVNKKAGDTSTPASPPPPPPRAQTTSPATGPDRGAGAASAPPMRNFSGGPPPPRSALSGFSGRATPPISEEQSGPPGAGLPLRNGGPGLARARSNLADHTMPPAAQPPTRSGSATPMGGPSAMSPPPAPPPGSRAGTVKKRPIKSRYVVVD</sequence>
<keyword evidence="7" id="KW-0472">Membrane</keyword>
<dbReference type="Pfam" id="PF12932">
    <property type="entry name" value="Sec16"/>
    <property type="match status" value="1"/>
</dbReference>
<gene>
    <name evidence="11" type="ORF">PFL1_03807</name>
</gene>
<feature type="domain" description="Sec16 central conserved" evidence="10">
    <location>
        <begin position="1079"/>
        <end position="1246"/>
    </location>
</feature>
<proteinExistence type="inferred from homology"/>
<dbReference type="GO" id="GO:0007030">
    <property type="term" value="P:Golgi organization"/>
    <property type="evidence" value="ECO:0007669"/>
    <property type="project" value="TreeGrafter"/>
</dbReference>
<comment type="subcellular location">
    <subcellularLocation>
        <location evidence="1">Endoplasmic reticulum membrane</location>
        <topology evidence="1">Peripheral membrane protein</topology>
        <orientation evidence="1">Cytoplasmic side</orientation>
    </subcellularLocation>
</comment>
<dbReference type="GO" id="GO:0016192">
    <property type="term" value="P:vesicle-mediated transport"/>
    <property type="evidence" value="ECO:0007669"/>
    <property type="project" value="UniProtKB-KW"/>
</dbReference>
<dbReference type="HOGENOM" id="CLU_231459_0_0_1"/>
<evidence type="ECO:0000256" key="3">
    <source>
        <dbReference type="ARBA" id="ARBA00022448"/>
    </source>
</evidence>
<dbReference type="eggNOG" id="KOG1913">
    <property type="taxonomic scope" value="Eukaryota"/>
</dbReference>
<evidence type="ECO:0000256" key="4">
    <source>
        <dbReference type="ARBA" id="ARBA00022824"/>
    </source>
</evidence>
<feature type="region of interest" description="Disordered" evidence="8">
    <location>
        <begin position="453"/>
        <end position="521"/>
    </location>
</feature>
<dbReference type="RefSeq" id="XP_007879522.1">
    <property type="nucleotide sequence ID" value="XM_007881331.1"/>
</dbReference>
<feature type="compositionally biased region" description="Low complexity" evidence="8">
    <location>
        <begin position="747"/>
        <end position="761"/>
    </location>
</feature>
<dbReference type="InterPro" id="IPR024340">
    <property type="entry name" value="Sec16_CCD"/>
</dbReference>
<evidence type="ECO:0000256" key="5">
    <source>
        <dbReference type="ARBA" id="ARBA00022892"/>
    </source>
</evidence>
<feature type="compositionally biased region" description="Low complexity" evidence="8">
    <location>
        <begin position="1951"/>
        <end position="1962"/>
    </location>
</feature>
<evidence type="ECO:0000256" key="8">
    <source>
        <dbReference type="SAM" id="MobiDB-lite"/>
    </source>
</evidence>
<keyword evidence="7" id="KW-0653">Protein transport</keyword>
<evidence type="ECO:0000256" key="6">
    <source>
        <dbReference type="ARBA" id="ARBA00024687"/>
    </source>
</evidence>
<dbReference type="Pfam" id="PF12931">
    <property type="entry name" value="TPR_Sec16"/>
    <property type="match status" value="1"/>
</dbReference>
<evidence type="ECO:0000256" key="1">
    <source>
        <dbReference type="ARBA" id="ARBA00004397"/>
    </source>
</evidence>